<feature type="domain" description="DUF3898" evidence="1">
    <location>
        <begin position="267"/>
        <end position="354"/>
    </location>
</feature>
<dbReference type="Proteomes" id="UP000092573">
    <property type="component" value="Chromosome"/>
</dbReference>
<dbReference type="InterPro" id="IPR025012">
    <property type="entry name" value="DUF3898"/>
</dbReference>
<organism evidence="2 3">
    <name type="scientific">Paenibacillus yonginensis</name>
    <dbReference type="NCBI Taxonomy" id="1462996"/>
    <lineage>
        <taxon>Bacteria</taxon>
        <taxon>Bacillati</taxon>
        <taxon>Bacillota</taxon>
        <taxon>Bacilli</taxon>
        <taxon>Bacillales</taxon>
        <taxon>Paenibacillaceae</taxon>
        <taxon>Paenibacillus</taxon>
    </lineage>
</organism>
<accession>A0A1B1MZI3</accession>
<evidence type="ECO:0000259" key="1">
    <source>
        <dbReference type="Pfam" id="PF13037"/>
    </source>
</evidence>
<gene>
    <name evidence="2" type="ORF">AWM70_08280</name>
</gene>
<dbReference type="Pfam" id="PF13039">
    <property type="entry name" value="DUF3900"/>
    <property type="match status" value="1"/>
</dbReference>
<sequence length="368" mass="42449">MKFMVQMLSFFVIQGEGQENGGGNNANLSYKHFQTLDGEEYIDSEIQRFLSGEFNRIAKRKVEKNPSVEHAPTKVGRFIVEPDYGLDSNPNFNMFARMRAATDKQEFQYACDDVVRAYLDTSAVRGGALIAVQATLENYSEDPFIFLLKCDFEQKIARISDERSLVNQVEMAISARSMKSIMYPYMLEEGMVDDWELKIHQTSHARYFEDFLKFVTYEQSIPEMVNDHVMGCVQQFVESKWPDETHEERQQVEHEIELWAASEKRDIQEKWEPAEVVEAAERIIEIKPEIELKFRIGDTLVKGKLADFGGTIHFSKLNGRYAVILEGDSFVFDKGFSPVELLQPEPFQDVAERLINKKTEKPDDGIPY</sequence>
<dbReference type="AlphaFoldDB" id="A0A1B1MZI3"/>
<dbReference type="Pfam" id="PF13037">
    <property type="entry name" value="DUF3898"/>
    <property type="match status" value="1"/>
</dbReference>
<evidence type="ECO:0000313" key="2">
    <source>
        <dbReference type="EMBL" id="ANS74584.1"/>
    </source>
</evidence>
<dbReference type="OrthoDB" id="2974172at2"/>
<evidence type="ECO:0000313" key="3">
    <source>
        <dbReference type="Proteomes" id="UP000092573"/>
    </source>
</evidence>
<dbReference type="EMBL" id="CP014167">
    <property type="protein sequence ID" value="ANS74584.1"/>
    <property type="molecule type" value="Genomic_DNA"/>
</dbReference>
<name>A0A1B1MZI3_9BACL</name>
<dbReference type="RefSeq" id="WP_068695395.1">
    <property type="nucleotide sequence ID" value="NZ_CP014167.1"/>
</dbReference>
<keyword evidence="3" id="KW-1185">Reference proteome</keyword>
<dbReference type="InterPro" id="IPR025006">
    <property type="entry name" value="DUF3900"/>
</dbReference>
<dbReference type="KEGG" id="pyg:AWM70_08280"/>
<proteinExistence type="predicted"/>
<protein>
    <recommendedName>
        <fullName evidence="1">DUF3898 domain-containing protein</fullName>
    </recommendedName>
</protein>
<reference evidence="2 3" key="1">
    <citation type="submission" date="2016-01" db="EMBL/GenBank/DDBJ databases">
        <title>Complete Genome Sequence of Paenibacillus yonginensis DCY84, a novel Plant Growth-Promoting Bacteria with Elicitation of Induced Systemic Resistance.</title>
        <authorList>
            <person name="Kim Y.J."/>
            <person name="Yang D.C."/>
            <person name="Sukweenadhi J."/>
        </authorList>
    </citation>
    <scope>NUCLEOTIDE SEQUENCE [LARGE SCALE GENOMIC DNA]</scope>
    <source>
        <strain evidence="2 3">DCY84</strain>
    </source>
</reference>